<dbReference type="SFLD" id="SFLDG01205">
    <property type="entry name" value="AMPS.1"/>
    <property type="match status" value="1"/>
</dbReference>
<organism evidence="3 4">
    <name type="scientific">Holothuria leucospilota</name>
    <name type="common">Black long sea cucumber</name>
    <name type="synonym">Mertensiothuria leucospilota</name>
    <dbReference type="NCBI Taxonomy" id="206669"/>
    <lineage>
        <taxon>Eukaryota</taxon>
        <taxon>Metazoa</taxon>
        <taxon>Echinodermata</taxon>
        <taxon>Eleutherozoa</taxon>
        <taxon>Echinozoa</taxon>
        <taxon>Holothuroidea</taxon>
        <taxon>Aspidochirotacea</taxon>
        <taxon>Aspidochirotida</taxon>
        <taxon>Holothuriidae</taxon>
        <taxon>Holothuria</taxon>
    </lineage>
</organism>
<dbReference type="InterPro" id="IPR004045">
    <property type="entry name" value="Glutathione_S-Trfase_N"/>
</dbReference>
<dbReference type="Gene3D" id="1.20.1050.10">
    <property type="match status" value="1"/>
</dbReference>
<dbReference type="PROSITE" id="PS50404">
    <property type="entry name" value="GST_NTER"/>
    <property type="match status" value="1"/>
</dbReference>
<evidence type="ECO:0000259" key="1">
    <source>
        <dbReference type="PROSITE" id="PS50404"/>
    </source>
</evidence>
<sequence>MPSSYKLIYFDRKGRAEPMRFLFVLAGVKFEDKRLALGGDEWKAMKPKTGLGALPVLVVDGKEIPQSTAILRYVGGELGFIPKNLLEVADMDVVLETINDLRPSMRPIFFEQDATKKAEMSKHFLAEGCQPPFNNLEKLLKQNKGGKGFFVGDKMTLADVVIFSLMYDGISGLTGMEAGDLSYLRGQPLIKAFVERFKTEPTLADWLKKRPKTSF</sequence>
<dbReference type="InterPro" id="IPR010987">
    <property type="entry name" value="Glutathione-S-Trfase_C-like"/>
</dbReference>
<dbReference type="InterPro" id="IPR036282">
    <property type="entry name" value="Glutathione-S-Trfase_C_sf"/>
</dbReference>
<dbReference type="GO" id="GO:0006749">
    <property type="term" value="P:glutathione metabolic process"/>
    <property type="evidence" value="ECO:0007669"/>
    <property type="project" value="TreeGrafter"/>
</dbReference>
<dbReference type="Proteomes" id="UP001152320">
    <property type="component" value="Chromosome 21"/>
</dbReference>
<dbReference type="PROSITE" id="PS50405">
    <property type="entry name" value="GST_CTER"/>
    <property type="match status" value="1"/>
</dbReference>
<dbReference type="InterPro" id="IPR040079">
    <property type="entry name" value="Glutathione_S-Trfase"/>
</dbReference>
<dbReference type="FunFam" id="1.20.1050.10:FF:000030">
    <property type="entry name" value="Glutathione S-transferase S1"/>
    <property type="match status" value="1"/>
</dbReference>
<dbReference type="PANTHER" id="PTHR11571">
    <property type="entry name" value="GLUTATHIONE S-TRANSFERASE"/>
    <property type="match status" value="1"/>
</dbReference>
<keyword evidence="4" id="KW-1185">Reference proteome</keyword>
<dbReference type="OrthoDB" id="414243at2759"/>
<comment type="caution">
    <text evidence="3">The sequence shown here is derived from an EMBL/GenBank/DDBJ whole genome shotgun (WGS) entry which is preliminary data.</text>
</comment>
<gene>
    <name evidence="3" type="ORF">HOLleu_39357</name>
</gene>
<dbReference type="FunFam" id="3.40.30.10:FF:000258">
    <property type="entry name" value="Glutathione S-transferase"/>
    <property type="match status" value="1"/>
</dbReference>
<accession>A0A9Q1BBQ7</accession>
<name>A0A9Q1BBQ7_HOLLE</name>
<dbReference type="SFLD" id="SFLDS00019">
    <property type="entry name" value="Glutathione_Transferase_(cytos"/>
    <property type="match status" value="1"/>
</dbReference>
<dbReference type="CDD" id="cd03039">
    <property type="entry name" value="GST_N_Sigma_like"/>
    <property type="match status" value="1"/>
</dbReference>
<dbReference type="AlphaFoldDB" id="A0A9Q1BBQ7"/>
<protein>
    <submittedName>
        <fullName evidence="3">S-crystallin SL11</fullName>
    </submittedName>
</protein>
<dbReference type="CDD" id="cd03192">
    <property type="entry name" value="GST_C_Sigma_like"/>
    <property type="match status" value="1"/>
</dbReference>
<dbReference type="SUPFAM" id="SSF52833">
    <property type="entry name" value="Thioredoxin-like"/>
    <property type="match status" value="1"/>
</dbReference>
<proteinExistence type="predicted"/>
<dbReference type="GO" id="GO:0004364">
    <property type="term" value="F:glutathione transferase activity"/>
    <property type="evidence" value="ECO:0007669"/>
    <property type="project" value="TreeGrafter"/>
</dbReference>
<dbReference type="Pfam" id="PF02798">
    <property type="entry name" value="GST_N"/>
    <property type="match status" value="1"/>
</dbReference>
<feature type="domain" description="GST C-terminal" evidence="2">
    <location>
        <begin position="84"/>
        <end position="215"/>
    </location>
</feature>
<evidence type="ECO:0000313" key="3">
    <source>
        <dbReference type="EMBL" id="KAJ8021996.1"/>
    </source>
</evidence>
<dbReference type="SUPFAM" id="SSF47616">
    <property type="entry name" value="GST C-terminal domain-like"/>
    <property type="match status" value="1"/>
</dbReference>
<dbReference type="InterPro" id="IPR036249">
    <property type="entry name" value="Thioredoxin-like_sf"/>
</dbReference>
<dbReference type="PANTHER" id="PTHR11571:SF150">
    <property type="entry name" value="GLUTATHIONE S-TRANSFERASE"/>
    <property type="match status" value="1"/>
</dbReference>
<evidence type="ECO:0000313" key="4">
    <source>
        <dbReference type="Proteomes" id="UP001152320"/>
    </source>
</evidence>
<dbReference type="EMBL" id="JAIZAY010000021">
    <property type="protein sequence ID" value="KAJ8021996.1"/>
    <property type="molecule type" value="Genomic_DNA"/>
</dbReference>
<dbReference type="Gene3D" id="3.40.30.10">
    <property type="entry name" value="Glutaredoxin"/>
    <property type="match status" value="1"/>
</dbReference>
<evidence type="ECO:0000259" key="2">
    <source>
        <dbReference type="PROSITE" id="PS50405"/>
    </source>
</evidence>
<dbReference type="Pfam" id="PF14497">
    <property type="entry name" value="GST_C_3"/>
    <property type="match status" value="1"/>
</dbReference>
<dbReference type="InterPro" id="IPR004046">
    <property type="entry name" value="GST_C"/>
</dbReference>
<dbReference type="InterPro" id="IPR050213">
    <property type="entry name" value="GST_superfamily"/>
</dbReference>
<dbReference type="SFLD" id="SFLDG00363">
    <property type="entry name" value="AMPS_(cytGST):_Alpha-__Mu-__Pi"/>
    <property type="match status" value="1"/>
</dbReference>
<reference evidence="3" key="1">
    <citation type="submission" date="2021-10" db="EMBL/GenBank/DDBJ databases">
        <title>Tropical sea cucumber genome reveals ecological adaptation and Cuvierian tubules defense mechanism.</title>
        <authorList>
            <person name="Chen T."/>
        </authorList>
    </citation>
    <scope>NUCLEOTIDE SEQUENCE</scope>
    <source>
        <strain evidence="3">Nanhai2018</strain>
        <tissue evidence="3">Muscle</tissue>
    </source>
</reference>
<feature type="domain" description="GST N-terminal" evidence="1">
    <location>
        <begin position="3"/>
        <end position="82"/>
    </location>
</feature>